<evidence type="ECO:0000256" key="6">
    <source>
        <dbReference type="RuleBase" id="RU363076"/>
    </source>
</evidence>
<dbReference type="AlphaFoldDB" id="A0A6B1DNH9"/>
<dbReference type="PANTHER" id="PTHR23427">
    <property type="entry name" value="SURFEIT LOCUS PROTEIN"/>
    <property type="match status" value="1"/>
</dbReference>
<dbReference type="InterPro" id="IPR045214">
    <property type="entry name" value="Surf1/Surf4"/>
</dbReference>
<comment type="caution">
    <text evidence="7">The sequence shown here is derived from an EMBL/GenBank/DDBJ whole genome shotgun (WGS) entry which is preliminary data.</text>
</comment>
<comment type="subcellular location">
    <subcellularLocation>
        <location evidence="6">Cell membrane</location>
        <topology evidence="6">Multi-pass membrane protein</topology>
    </subcellularLocation>
    <subcellularLocation>
        <location evidence="1">Membrane</location>
    </subcellularLocation>
</comment>
<keyword evidence="4 6" id="KW-1133">Transmembrane helix</keyword>
<comment type="caution">
    <text evidence="6">Lacks conserved residue(s) required for the propagation of feature annotation.</text>
</comment>
<evidence type="ECO:0000256" key="4">
    <source>
        <dbReference type="ARBA" id="ARBA00022989"/>
    </source>
</evidence>
<evidence type="ECO:0000313" key="7">
    <source>
        <dbReference type="EMBL" id="MYD88978.1"/>
    </source>
</evidence>
<gene>
    <name evidence="7" type="ORF">F4Y08_01370</name>
</gene>
<dbReference type="CDD" id="cd06662">
    <property type="entry name" value="SURF1"/>
    <property type="match status" value="1"/>
</dbReference>
<dbReference type="EMBL" id="VXPY01000012">
    <property type="protein sequence ID" value="MYD88978.1"/>
    <property type="molecule type" value="Genomic_DNA"/>
</dbReference>
<dbReference type="GO" id="GO:0005886">
    <property type="term" value="C:plasma membrane"/>
    <property type="evidence" value="ECO:0007669"/>
    <property type="project" value="UniProtKB-SubCell"/>
</dbReference>
<reference evidence="7" key="1">
    <citation type="submission" date="2019-09" db="EMBL/GenBank/DDBJ databases">
        <title>Characterisation of the sponge microbiome using genome-centric metagenomics.</title>
        <authorList>
            <person name="Engelberts J.P."/>
            <person name="Robbins S.J."/>
            <person name="De Goeij J.M."/>
            <person name="Aranda M."/>
            <person name="Bell S.C."/>
            <person name="Webster N.S."/>
        </authorList>
    </citation>
    <scope>NUCLEOTIDE SEQUENCE</scope>
    <source>
        <strain evidence="7">SB0662_bin_9</strain>
    </source>
</reference>
<dbReference type="PANTHER" id="PTHR23427:SF2">
    <property type="entry name" value="SURFEIT LOCUS PROTEIN 1"/>
    <property type="match status" value="1"/>
</dbReference>
<sequence>MPNPGRVRLWLRFRYRPVTLRSYVTGRRWLWTLVVLALAGFQLSLGQWQWERYQLRLAEQAQLTTALRQDALDLTAISELPSTDRDLHFRRVRATGTWDLEHQLVWVGPMDRMEPGPHLVTPLLLGDNDAILVDRGWISAVHNTPAAWRALPLPDTDSLQGLLVPGRAVPDPEVLETQERPVLFWSSMDLEAMQDQIPWNLRPYYLHLEPTGDIPSAGDGPVPTMYRLRTQPSMHLGYVVQWGMSALTILLLYILIIRFLDRRAAVREVERTGSGTAVAEF</sequence>
<keyword evidence="6" id="KW-1003">Cell membrane</keyword>
<protein>
    <recommendedName>
        <fullName evidence="6">SURF1-like protein</fullName>
    </recommendedName>
</protein>
<evidence type="ECO:0000256" key="3">
    <source>
        <dbReference type="ARBA" id="ARBA00022692"/>
    </source>
</evidence>
<organism evidence="7">
    <name type="scientific">Caldilineaceae bacterium SB0662_bin_9</name>
    <dbReference type="NCBI Taxonomy" id="2605258"/>
    <lineage>
        <taxon>Bacteria</taxon>
        <taxon>Bacillati</taxon>
        <taxon>Chloroflexota</taxon>
        <taxon>Caldilineae</taxon>
        <taxon>Caldilineales</taxon>
        <taxon>Caldilineaceae</taxon>
    </lineage>
</organism>
<evidence type="ECO:0000256" key="2">
    <source>
        <dbReference type="ARBA" id="ARBA00007165"/>
    </source>
</evidence>
<comment type="similarity">
    <text evidence="2 6">Belongs to the SURF1 family.</text>
</comment>
<dbReference type="Pfam" id="PF02104">
    <property type="entry name" value="SURF1"/>
    <property type="match status" value="1"/>
</dbReference>
<dbReference type="PROSITE" id="PS50895">
    <property type="entry name" value="SURF1"/>
    <property type="match status" value="1"/>
</dbReference>
<dbReference type="InterPro" id="IPR002994">
    <property type="entry name" value="Surf1/Shy1"/>
</dbReference>
<keyword evidence="3 6" id="KW-0812">Transmembrane</keyword>
<feature type="transmembrane region" description="Helical" evidence="6">
    <location>
        <begin position="236"/>
        <end position="257"/>
    </location>
</feature>
<keyword evidence="5 6" id="KW-0472">Membrane</keyword>
<evidence type="ECO:0000256" key="5">
    <source>
        <dbReference type="ARBA" id="ARBA00023136"/>
    </source>
</evidence>
<evidence type="ECO:0000256" key="1">
    <source>
        <dbReference type="ARBA" id="ARBA00004370"/>
    </source>
</evidence>
<proteinExistence type="inferred from homology"/>
<accession>A0A6B1DNH9</accession>
<name>A0A6B1DNH9_9CHLR</name>